<protein>
    <submittedName>
        <fullName evidence="2">N'-diacetylbacillosaminyl-diphospho-undecaprenol 4-alpha-N-acetylgalactosaminyltransferase</fullName>
        <ecNumber evidence="2">2.4.1.291</ecNumber>
    </submittedName>
</protein>
<evidence type="ECO:0000313" key="3">
    <source>
        <dbReference type="Proteomes" id="UP000324575"/>
    </source>
</evidence>
<dbReference type="EC" id="2.4.1.291" evidence="2"/>
<evidence type="ECO:0000259" key="1">
    <source>
        <dbReference type="Pfam" id="PF00534"/>
    </source>
</evidence>
<keyword evidence="2" id="KW-0328">Glycosyltransferase</keyword>
<dbReference type="CDD" id="cd03811">
    <property type="entry name" value="GT4_GT28_WabH-like"/>
    <property type="match status" value="1"/>
</dbReference>
<dbReference type="Gene3D" id="3.40.50.2000">
    <property type="entry name" value="Glycogen Phosphorylase B"/>
    <property type="match status" value="2"/>
</dbReference>
<dbReference type="AlphaFoldDB" id="A0A5M8P521"/>
<keyword evidence="2" id="KW-0808">Transferase</keyword>
<dbReference type="InterPro" id="IPR001296">
    <property type="entry name" value="Glyco_trans_1"/>
</dbReference>
<comment type="caution">
    <text evidence="2">The sequence shown here is derived from an EMBL/GenBank/DDBJ whole genome shotgun (WGS) entry which is preliminary data.</text>
</comment>
<dbReference type="PANTHER" id="PTHR12526">
    <property type="entry name" value="GLYCOSYLTRANSFERASE"/>
    <property type="match status" value="1"/>
</dbReference>
<name>A0A5M8P521_9BACT</name>
<reference evidence="2 3" key="1">
    <citation type="submission" date="2019-03" db="EMBL/GenBank/DDBJ databases">
        <title>Single cell metagenomics reveals metabolic interactions within the superorganism composed of flagellate Streblomastix strix and complex community of Bacteroidetes bacteria on its surface.</title>
        <authorList>
            <person name="Treitli S.C."/>
            <person name="Kolisko M."/>
            <person name="Husnik F."/>
            <person name="Keeling P."/>
            <person name="Hampl V."/>
        </authorList>
    </citation>
    <scope>NUCLEOTIDE SEQUENCE [LARGE SCALE GENOMIC DNA]</scope>
    <source>
        <strain evidence="2">St1</strain>
    </source>
</reference>
<dbReference type="GO" id="GO:0016757">
    <property type="term" value="F:glycosyltransferase activity"/>
    <property type="evidence" value="ECO:0007669"/>
    <property type="project" value="UniProtKB-KW"/>
</dbReference>
<dbReference type="PANTHER" id="PTHR12526:SF630">
    <property type="entry name" value="GLYCOSYLTRANSFERASE"/>
    <property type="match status" value="1"/>
</dbReference>
<organism evidence="2 3">
    <name type="scientific">Candidatus Ordinivivax streblomastigis</name>
    <dbReference type="NCBI Taxonomy" id="2540710"/>
    <lineage>
        <taxon>Bacteria</taxon>
        <taxon>Pseudomonadati</taxon>
        <taxon>Bacteroidota</taxon>
        <taxon>Bacteroidia</taxon>
        <taxon>Bacteroidales</taxon>
        <taxon>Candidatus Ordinivivax</taxon>
    </lineage>
</organism>
<dbReference type="Proteomes" id="UP000324575">
    <property type="component" value="Unassembled WGS sequence"/>
</dbReference>
<proteinExistence type="predicted"/>
<feature type="domain" description="Glycosyl transferase family 1" evidence="1">
    <location>
        <begin position="206"/>
        <end position="362"/>
    </location>
</feature>
<sequence>MKDVTAERKKILFMIDSLGGGGAERVLSHILRDLNRDLFEIELFLVIREGVYLPFVPKDIPIHSIFQSIDRFRFRPLLYLYRFYRRCMLELFKFFPPLLAWISGIEHTYDIGISFCEGHNTPLLKGKAKYFKKKIAWIHVDLRTHKAMIRLKDLQKQAPEFDRIYFVSEGAKEGFLELFPEQKGNPAMDIVFNPIDYQLILQEAAKGPEIKSGKLTVIAIGRLTLQKRFDKLLNVHKRLLDKGIDHEVWILGEGPDRKNLEIQARKLGIEKSCHFLGFQNPYPYLKAADIFAMTSDYEGLPVAVCEAMVLAKPIVSTAVTGPNELLENGKYGLLTGNNEDAIEDDLQKMLQQPELREAFSKKLIENRGNFIFPTDVVNIELRLISL</sequence>
<evidence type="ECO:0000313" key="2">
    <source>
        <dbReference type="EMBL" id="KAA6303625.1"/>
    </source>
</evidence>
<dbReference type="EMBL" id="SNRX01000001">
    <property type="protein sequence ID" value="KAA6303625.1"/>
    <property type="molecule type" value="Genomic_DNA"/>
</dbReference>
<dbReference type="SUPFAM" id="SSF53756">
    <property type="entry name" value="UDP-Glycosyltransferase/glycogen phosphorylase"/>
    <property type="match status" value="1"/>
</dbReference>
<dbReference type="Pfam" id="PF00534">
    <property type="entry name" value="Glycos_transf_1"/>
    <property type="match status" value="1"/>
</dbReference>
<gene>
    <name evidence="2" type="ORF">EZS26_000176</name>
</gene>
<accession>A0A5M8P521</accession>